<keyword evidence="4 6" id="KW-1133">Transmembrane helix</keyword>
<reference evidence="7 8" key="1">
    <citation type="submission" date="2023-09" db="EMBL/GenBank/DDBJ databases">
        <authorList>
            <person name="Rey-Velasco X."/>
        </authorList>
    </citation>
    <scope>NUCLEOTIDE SEQUENCE [LARGE SCALE GENOMIC DNA]</scope>
    <source>
        <strain evidence="7 8">P117</strain>
    </source>
</reference>
<evidence type="ECO:0000256" key="2">
    <source>
        <dbReference type="ARBA" id="ARBA00022475"/>
    </source>
</evidence>
<feature type="transmembrane region" description="Helical" evidence="6">
    <location>
        <begin position="44"/>
        <end position="65"/>
    </location>
</feature>
<proteinExistence type="predicted"/>
<gene>
    <name evidence="7" type="ORF">RM552_08370</name>
</gene>
<keyword evidence="3 6" id="KW-0812">Transmembrane</keyword>
<sequence length="129" mass="14372">MKKSAKKPIGSSGKKLALKGILFQLLVAVILLSFVALVQVEYVIASLLGCLSFIVPHSIFAYWVFRFAGASKNELVAQSFSQGMKIKLLLTSMFFVIAFFQLNVHPLPLLGAYAIIMVSQWLAMFWLKE</sequence>
<comment type="caution">
    <text evidence="7">The sequence shown here is derived from an EMBL/GenBank/DDBJ whole genome shotgun (WGS) entry which is preliminary data.</text>
</comment>
<dbReference type="Proteomes" id="UP001253545">
    <property type="component" value="Unassembled WGS sequence"/>
</dbReference>
<feature type="transmembrane region" description="Helical" evidence="6">
    <location>
        <begin position="86"/>
        <end position="104"/>
    </location>
</feature>
<feature type="transmembrane region" description="Helical" evidence="6">
    <location>
        <begin position="21"/>
        <end position="38"/>
    </location>
</feature>
<evidence type="ECO:0000256" key="6">
    <source>
        <dbReference type="SAM" id="Phobius"/>
    </source>
</evidence>
<evidence type="ECO:0000313" key="8">
    <source>
        <dbReference type="Proteomes" id="UP001253545"/>
    </source>
</evidence>
<dbReference type="RefSeq" id="WP_311368371.1">
    <property type="nucleotide sequence ID" value="NZ_JAVRHX010000002.1"/>
</dbReference>
<protein>
    <submittedName>
        <fullName evidence="7">ATP synthase subunit I</fullName>
    </submittedName>
</protein>
<evidence type="ECO:0000256" key="3">
    <source>
        <dbReference type="ARBA" id="ARBA00022692"/>
    </source>
</evidence>
<feature type="transmembrane region" description="Helical" evidence="6">
    <location>
        <begin position="110"/>
        <end position="127"/>
    </location>
</feature>
<evidence type="ECO:0000256" key="4">
    <source>
        <dbReference type="ARBA" id="ARBA00022989"/>
    </source>
</evidence>
<evidence type="ECO:0000256" key="5">
    <source>
        <dbReference type="ARBA" id="ARBA00023136"/>
    </source>
</evidence>
<evidence type="ECO:0000256" key="1">
    <source>
        <dbReference type="ARBA" id="ARBA00004651"/>
    </source>
</evidence>
<evidence type="ECO:0000313" key="7">
    <source>
        <dbReference type="EMBL" id="MDT0594850.1"/>
    </source>
</evidence>
<dbReference type="Pfam" id="PF03899">
    <property type="entry name" value="ATP-synt_I"/>
    <property type="match status" value="1"/>
</dbReference>
<keyword evidence="5 6" id="KW-0472">Membrane</keyword>
<dbReference type="InterPro" id="IPR005598">
    <property type="entry name" value="ATP_synth_I"/>
</dbReference>
<dbReference type="EMBL" id="JAVRHX010000002">
    <property type="protein sequence ID" value="MDT0594850.1"/>
    <property type="molecule type" value="Genomic_DNA"/>
</dbReference>
<name>A0ABU2ZQG9_9ALTE</name>
<keyword evidence="2" id="KW-1003">Cell membrane</keyword>
<accession>A0ABU2ZQG9</accession>
<comment type="subcellular location">
    <subcellularLocation>
        <location evidence="1">Cell membrane</location>
        <topology evidence="1">Multi-pass membrane protein</topology>
    </subcellularLocation>
</comment>
<organism evidence="7 8">
    <name type="scientific">Glaciecola petra</name>
    <dbReference type="NCBI Taxonomy" id="3075602"/>
    <lineage>
        <taxon>Bacteria</taxon>
        <taxon>Pseudomonadati</taxon>
        <taxon>Pseudomonadota</taxon>
        <taxon>Gammaproteobacteria</taxon>
        <taxon>Alteromonadales</taxon>
        <taxon>Alteromonadaceae</taxon>
        <taxon>Glaciecola</taxon>
    </lineage>
</organism>
<keyword evidence="8" id="KW-1185">Reference proteome</keyword>